<evidence type="ECO:0000259" key="2">
    <source>
        <dbReference type="Pfam" id="PF07833"/>
    </source>
</evidence>
<accession>A0A1V4SI82</accession>
<feature type="chain" id="PRO_5012392593" description="Copper amine oxidase-like N-terminal domain-containing protein" evidence="1">
    <location>
        <begin position="36"/>
        <end position="659"/>
    </location>
</feature>
<feature type="signal peptide" evidence="1">
    <location>
        <begin position="1"/>
        <end position="35"/>
    </location>
</feature>
<dbReference type="STRING" id="48256.CLHUN_26200"/>
<keyword evidence="4" id="KW-1185">Reference proteome</keyword>
<dbReference type="InterPro" id="IPR012854">
    <property type="entry name" value="Cu_amine_oxidase-like_N"/>
</dbReference>
<reference evidence="3 4" key="1">
    <citation type="submission" date="2017-03" db="EMBL/GenBank/DDBJ databases">
        <title>Genome sequence of Clostridium hungatei DSM 14427.</title>
        <authorList>
            <person name="Poehlein A."/>
            <person name="Daniel R."/>
        </authorList>
    </citation>
    <scope>NUCLEOTIDE SEQUENCE [LARGE SCALE GENOMIC DNA]</scope>
    <source>
        <strain evidence="3 4">DSM 14427</strain>
    </source>
</reference>
<dbReference type="SUPFAM" id="SSF55383">
    <property type="entry name" value="Copper amine oxidase, domain N"/>
    <property type="match status" value="1"/>
</dbReference>
<dbReference type="Pfam" id="PF07833">
    <property type="entry name" value="Cu_amine_oxidN1"/>
    <property type="match status" value="1"/>
</dbReference>
<proteinExistence type="predicted"/>
<protein>
    <recommendedName>
        <fullName evidence="2">Copper amine oxidase-like N-terminal domain-containing protein</fullName>
    </recommendedName>
</protein>
<dbReference type="AlphaFoldDB" id="A0A1V4SI82"/>
<dbReference type="RefSeq" id="WP_080065075.1">
    <property type="nucleotide sequence ID" value="NZ_MZGX01000017.1"/>
</dbReference>
<dbReference type="Proteomes" id="UP000191554">
    <property type="component" value="Unassembled WGS sequence"/>
</dbReference>
<organism evidence="3 4">
    <name type="scientific">Ruminiclostridium hungatei</name>
    <name type="common">Clostridium hungatei</name>
    <dbReference type="NCBI Taxonomy" id="48256"/>
    <lineage>
        <taxon>Bacteria</taxon>
        <taxon>Bacillati</taxon>
        <taxon>Bacillota</taxon>
        <taxon>Clostridia</taxon>
        <taxon>Eubacteriales</taxon>
        <taxon>Oscillospiraceae</taxon>
        <taxon>Ruminiclostridium</taxon>
    </lineage>
</organism>
<dbReference type="Gene3D" id="3.30.457.10">
    <property type="entry name" value="Copper amine oxidase-like, N-terminal domain"/>
    <property type="match status" value="1"/>
</dbReference>
<name>A0A1V4SI82_RUMHU</name>
<evidence type="ECO:0000256" key="1">
    <source>
        <dbReference type="SAM" id="SignalP"/>
    </source>
</evidence>
<dbReference type="OrthoDB" id="1736367at2"/>
<keyword evidence="1" id="KW-0732">Signal</keyword>
<evidence type="ECO:0000313" key="3">
    <source>
        <dbReference type="EMBL" id="OPX43473.1"/>
    </source>
</evidence>
<gene>
    <name evidence="3" type="ORF">CLHUN_26200</name>
</gene>
<dbReference type="EMBL" id="MZGX01000017">
    <property type="protein sequence ID" value="OPX43473.1"/>
    <property type="molecule type" value="Genomic_DNA"/>
</dbReference>
<sequence>MNLIYFNNLKNQKKFLAGLLLVLSLLTACLTGTYAANDDKLVLELKVGSAAAKIDGASSVAEKPYVVNKTIMVPLEWFTTAVGAEVNKKSGNVVEIIYGEMSASITIGKTSYICNRETKKLPAAPALKNKSTMVPLDFLVDNFPITGTGDLKTGNIKLVLEDDGALSDLSFLTGGISSPKVGNSYFGWSLSIPSGSRIVSNSFKSDRTGITNEGRSLYFEIYVENKKSRKLSELYNDILYNSTVRSSKMDVKADIPYFQYTRLTEYDEALRVKVFDKGDYFYYLTINCYDNSVTPEKLLTDKYYENIVNSFNLSYRGAVKGVEDLSRIKQGKAGFYNYIALNLESKYMPWSMDVPASWDRVLANDDPMSTCLGLDSTHYMKVTMNTLGESGSLDEYVDNIVKKYNTYFNRAVYKFISDSYEPVAGAEARTLRFGIRQGSRDYIIDEYYFIQGDFVYEITVKIPGNEHDRLIGQFKETINQMSFYSIDEDRFQSDFEKFNARNLGIRVAQQDGPFEYMNKTFKWSLKIPGYWTKSASEDDSSVTFLNPYSNTSVMVYSQENSALSKNLPDEERFSIMKTLKKVYKATPVQGTASEKGLQMRVYTYKVESEEKDYFATVTCYCFEAGGNSYCYVTAVPELTATLEANSEAGDIWNSFTIKN</sequence>
<evidence type="ECO:0000313" key="4">
    <source>
        <dbReference type="Proteomes" id="UP000191554"/>
    </source>
</evidence>
<feature type="domain" description="Copper amine oxidase-like N-terminal" evidence="2">
    <location>
        <begin position="60"/>
        <end position="154"/>
    </location>
</feature>
<dbReference type="InterPro" id="IPR036582">
    <property type="entry name" value="Mao_N_sf"/>
</dbReference>
<comment type="caution">
    <text evidence="3">The sequence shown here is derived from an EMBL/GenBank/DDBJ whole genome shotgun (WGS) entry which is preliminary data.</text>
</comment>